<dbReference type="Gene3D" id="3.40.50.80">
    <property type="entry name" value="Nucleotide-binding domain of ferredoxin-NADP reductase (FNR) module"/>
    <property type="match status" value="1"/>
</dbReference>
<evidence type="ECO:0000256" key="8">
    <source>
        <dbReference type="RuleBase" id="RU361226"/>
    </source>
</evidence>
<comment type="cofactor">
    <cofactor evidence="1 7 8">
        <name>FAD</name>
        <dbReference type="ChEBI" id="CHEBI:57692"/>
    </cofactor>
</comment>
<evidence type="ECO:0000256" key="6">
    <source>
        <dbReference type="ARBA" id="ARBA00023027"/>
    </source>
</evidence>
<keyword evidence="4 7" id="KW-0274">FAD</keyword>
<evidence type="ECO:0000256" key="1">
    <source>
        <dbReference type="ARBA" id="ARBA00001974"/>
    </source>
</evidence>
<evidence type="ECO:0000313" key="10">
    <source>
        <dbReference type="EMBL" id="KAG2198429.1"/>
    </source>
</evidence>
<dbReference type="EC" id="1.6.2.2" evidence="8"/>
<gene>
    <name evidence="10" type="ORF">INT47_009006</name>
</gene>
<dbReference type="SUPFAM" id="SSF63380">
    <property type="entry name" value="Riboflavin synthase domain-like"/>
    <property type="match status" value="1"/>
</dbReference>
<dbReference type="Pfam" id="PF00970">
    <property type="entry name" value="FAD_binding_6"/>
    <property type="match status" value="1"/>
</dbReference>
<comment type="similarity">
    <text evidence="2 8">Belongs to the flavoprotein pyridine nucleotide cytochrome reductase family.</text>
</comment>
<comment type="caution">
    <text evidence="10">The sequence shown here is derived from an EMBL/GenBank/DDBJ whole genome shotgun (WGS) entry which is preliminary data.</text>
</comment>
<dbReference type="EMBL" id="JAEPRD010000111">
    <property type="protein sequence ID" value="KAG2198429.1"/>
    <property type="molecule type" value="Genomic_DNA"/>
</dbReference>
<keyword evidence="5 8" id="KW-0560">Oxidoreductase</keyword>
<evidence type="ECO:0000313" key="11">
    <source>
        <dbReference type="Proteomes" id="UP000603453"/>
    </source>
</evidence>
<dbReference type="PROSITE" id="PS51384">
    <property type="entry name" value="FAD_FR"/>
    <property type="match status" value="1"/>
</dbReference>
<dbReference type="InterPro" id="IPR001433">
    <property type="entry name" value="OxRdtase_FAD/NAD-bd"/>
</dbReference>
<dbReference type="Proteomes" id="UP000603453">
    <property type="component" value="Unassembled WGS sequence"/>
</dbReference>
<dbReference type="Pfam" id="PF00175">
    <property type="entry name" value="NAD_binding_1"/>
    <property type="match status" value="1"/>
</dbReference>
<reference evidence="10" key="1">
    <citation type="submission" date="2020-12" db="EMBL/GenBank/DDBJ databases">
        <title>Metabolic potential, ecology and presence of endohyphal bacteria is reflected in genomic diversity of Mucoromycotina.</title>
        <authorList>
            <person name="Muszewska A."/>
            <person name="Okrasinska A."/>
            <person name="Steczkiewicz K."/>
            <person name="Drgas O."/>
            <person name="Orlowska M."/>
            <person name="Perlinska-Lenart U."/>
            <person name="Aleksandrzak-Piekarczyk T."/>
            <person name="Szatraj K."/>
            <person name="Zielenkiewicz U."/>
            <person name="Pilsyk S."/>
            <person name="Malc E."/>
            <person name="Mieczkowski P."/>
            <person name="Kruszewska J.S."/>
            <person name="Biernat P."/>
            <person name="Pawlowska J."/>
        </authorList>
    </citation>
    <scope>NUCLEOTIDE SEQUENCE</scope>
    <source>
        <strain evidence="10">WA0000017839</strain>
    </source>
</reference>
<dbReference type="PANTHER" id="PTHR19370">
    <property type="entry name" value="NADH-CYTOCHROME B5 REDUCTASE"/>
    <property type="match status" value="1"/>
</dbReference>
<keyword evidence="6 8" id="KW-0520">NAD</keyword>
<dbReference type="Gene3D" id="2.40.30.10">
    <property type="entry name" value="Translation factors"/>
    <property type="match status" value="1"/>
</dbReference>
<feature type="binding site" evidence="7">
    <location>
        <position position="111"/>
    </location>
    <ligand>
        <name>FAD</name>
        <dbReference type="ChEBI" id="CHEBI:57692"/>
    </ligand>
</feature>
<dbReference type="PRINTS" id="PR00371">
    <property type="entry name" value="FPNCR"/>
</dbReference>
<dbReference type="CDD" id="cd06183">
    <property type="entry name" value="cyt_b5_reduct_like"/>
    <property type="match status" value="1"/>
</dbReference>
<evidence type="ECO:0000256" key="3">
    <source>
        <dbReference type="ARBA" id="ARBA00022630"/>
    </source>
</evidence>
<dbReference type="AlphaFoldDB" id="A0A8H7V1V5"/>
<feature type="domain" description="FAD-binding FR-type" evidence="9">
    <location>
        <begin position="63"/>
        <end position="163"/>
    </location>
</feature>
<dbReference type="FunFam" id="3.40.50.80:FF:000009">
    <property type="entry name" value="NADH-cytochrome b5 reductase"/>
    <property type="match status" value="1"/>
</dbReference>
<feature type="binding site" evidence="7">
    <location>
        <position position="129"/>
    </location>
    <ligand>
        <name>FAD</name>
        <dbReference type="ChEBI" id="CHEBI:57692"/>
    </ligand>
</feature>
<proteinExistence type="inferred from homology"/>
<dbReference type="SUPFAM" id="SSF52343">
    <property type="entry name" value="Ferredoxin reductase-like, C-terminal NADP-linked domain"/>
    <property type="match status" value="1"/>
</dbReference>
<comment type="catalytic activity">
    <reaction evidence="8">
        <text>2 Fe(III)-[cytochrome b5] + NADH = 2 Fe(II)-[cytochrome b5] + NAD(+) + H(+)</text>
        <dbReference type="Rhea" id="RHEA:46680"/>
        <dbReference type="Rhea" id="RHEA-COMP:10438"/>
        <dbReference type="Rhea" id="RHEA-COMP:10439"/>
        <dbReference type="ChEBI" id="CHEBI:15378"/>
        <dbReference type="ChEBI" id="CHEBI:29033"/>
        <dbReference type="ChEBI" id="CHEBI:29034"/>
        <dbReference type="ChEBI" id="CHEBI:57540"/>
        <dbReference type="ChEBI" id="CHEBI:57945"/>
        <dbReference type="EC" id="1.6.2.2"/>
    </reaction>
</comment>
<feature type="binding site" evidence="7">
    <location>
        <position position="139"/>
    </location>
    <ligand>
        <name>FAD</name>
        <dbReference type="ChEBI" id="CHEBI:57692"/>
    </ligand>
</feature>
<evidence type="ECO:0000256" key="4">
    <source>
        <dbReference type="ARBA" id="ARBA00022827"/>
    </source>
</evidence>
<evidence type="ECO:0000256" key="5">
    <source>
        <dbReference type="ARBA" id="ARBA00023002"/>
    </source>
</evidence>
<keyword evidence="3 7" id="KW-0285">Flavoprotein</keyword>
<dbReference type="InterPro" id="IPR017938">
    <property type="entry name" value="Riboflavin_synthase-like_b-brl"/>
</dbReference>
<name>A0A8H7V1V5_9FUNG</name>
<dbReference type="InterPro" id="IPR001709">
    <property type="entry name" value="Flavoprot_Pyr_Nucl_cyt_Rdtase"/>
</dbReference>
<keyword evidence="11" id="KW-1185">Reference proteome</keyword>
<dbReference type="OrthoDB" id="432685at2759"/>
<feature type="binding site" evidence="7">
    <location>
        <position position="131"/>
    </location>
    <ligand>
        <name>FAD</name>
        <dbReference type="ChEBI" id="CHEBI:57692"/>
    </ligand>
</feature>
<evidence type="ECO:0000256" key="7">
    <source>
        <dbReference type="PIRSR" id="PIRSR601834-1"/>
    </source>
</evidence>
<dbReference type="GO" id="GO:0090524">
    <property type="term" value="F:cytochrome-b5 reductase activity, acting on NADH"/>
    <property type="evidence" value="ECO:0007669"/>
    <property type="project" value="UniProtKB-EC"/>
</dbReference>
<organism evidence="10 11">
    <name type="scientific">Mucor saturninus</name>
    <dbReference type="NCBI Taxonomy" id="64648"/>
    <lineage>
        <taxon>Eukaryota</taxon>
        <taxon>Fungi</taxon>
        <taxon>Fungi incertae sedis</taxon>
        <taxon>Mucoromycota</taxon>
        <taxon>Mucoromycotina</taxon>
        <taxon>Mucoromycetes</taxon>
        <taxon>Mucorales</taxon>
        <taxon>Mucorineae</taxon>
        <taxon>Mucoraceae</taxon>
        <taxon>Mucor</taxon>
    </lineage>
</organism>
<dbReference type="InterPro" id="IPR039261">
    <property type="entry name" value="FNR_nucleotide-bd"/>
</dbReference>
<protein>
    <recommendedName>
        <fullName evidence="8">NADH-cytochrome b5 reductase</fullName>
        <ecNumber evidence="8">1.6.2.2</ecNumber>
    </recommendedName>
</protein>
<dbReference type="InterPro" id="IPR017927">
    <property type="entry name" value="FAD-bd_FR_type"/>
</dbReference>
<accession>A0A8H7V1V5</accession>
<dbReference type="InterPro" id="IPR008333">
    <property type="entry name" value="Cbr1-like_FAD-bd_dom"/>
</dbReference>
<dbReference type="InterPro" id="IPR001834">
    <property type="entry name" value="CBR-like"/>
</dbReference>
<feature type="binding site" evidence="7">
    <location>
        <position position="138"/>
    </location>
    <ligand>
        <name>FAD</name>
        <dbReference type="ChEBI" id="CHEBI:57692"/>
    </ligand>
</feature>
<feature type="binding site" evidence="7">
    <location>
        <position position="113"/>
    </location>
    <ligand>
        <name>FAD</name>
        <dbReference type="ChEBI" id="CHEBI:57692"/>
    </ligand>
</feature>
<dbReference type="PRINTS" id="PR00406">
    <property type="entry name" value="CYTB5RDTASE"/>
</dbReference>
<evidence type="ECO:0000256" key="2">
    <source>
        <dbReference type="ARBA" id="ARBA00006105"/>
    </source>
</evidence>
<sequence length="309" mass="35052">MLKGISQHVLKCGTIKRSFSTQTNVRPGLNKKVIMGGVIIAAAAGGYFCWEKYKTGAQMLDVERYVPLKVVTKEQISPDSYRLRLSTKQIDKEFPVPSCLYIKDDTIQVMRAYTPINSNPYKDGFVDLVVKRYPNGSVSRTLSGFEPQDDVHVRGPMIEEYEYKENTLDQVGMIAGGTGIAPMFQLICRILENPKDKTSIWLVYGNKKLDDILLKSELDQLQKSYPDRLKIKYVLESPPNDQYEKGYITKEIVQDMLTDKTDNRKIFVCGPSKLLELVCGERARDYSQGQVTGILSHLGLSSNEVWKFQ</sequence>
<evidence type="ECO:0000259" key="9">
    <source>
        <dbReference type="PROSITE" id="PS51384"/>
    </source>
</evidence>